<proteinExistence type="predicted"/>
<dbReference type="EMBL" id="JAGYWB010000017">
    <property type="protein sequence ID" value="KAI0494050.1"/>
    <property type="molecule type" value="Genomic_DNA"/>
</dbReference>
<dbReference type="OrthoDB" id="693418at2759"/>
<feature type="domain" description="Reverse transcriptase zinc-binding" evidence="1">
    <location>
        <begin position="42"/>
        <end position="125"/>
    </location>
</feature>
<protein>
    <recommendedName>
        <fullName evidence="1">Reverse transcriptase zinc-binding domain-containing protein</fullName>
    </recommendedName>
</protein>
<evidence type="ECO:0000313" key="3">
    <source>
        <dbReference type="Proteomes" id="UP000829196"/>
    </source>
</evidence>
<keyword evidence="3" id="KW-1185">Reference proteome</keyword>
<evidence type="ECO:0000259" key="1">
    <source>
        <dbReference type="Pfam" id="PF13966"/>
    </source>
</evidence>
<comment type="caution">
    <text evidence="2">The sequence shown here is derived from an EMBL/GenBank/DDBJ whole genome shotgun (WGS) entry which is preliminary data.</text>
</comment>
<reference evidence="2" key="1">
    <citation type="journal article" date="2022" name="Front. Genet.">
        <title>Chromosome-Scale Assembly of the Dendrobium nobile Genome Provides Insights Into the Molecular Mechanism of the Biosynthesis of the Medicinal Active Ingredient of Dendrobium.</title>
        <authorList>
            <person name="Xu Q."/>
            <person name="Niu S.-C."/>
            <person name="Li K.-L."/>
            <person name="Zheng P.-J."/>
            <person name="Zhang X.-J."/>
            <person name="Jia Y."/>
            <person name="Liu Y."/>
            <person name="Niu Y.-X."/>
            <person name="Yu L.-H."/>
            <person name="Chen D.-F."/>
            <person name="Zhang G.-Q."/>
        </authorList>
    </citation>
    <scope>NUCLEOTIDE SEQUENCE</scope>
    <source>
        <tissue evidence="2">Leaf</tissue>
    </source>
</reference>
<dbReference type="AlphaFoldDB" id="A0A8T3AD18"/>
<dbReference type="Pfam" id="PF13966">
    <property type="entry name" value="zf-RVT"/>
    <property type="match status" value="1"/>
</dbReference>
<gene>
    <name evidence="2" type="ORF">KFK09_024181</name>
</gene>
<dbReference type="InterPro" id="IPR026960">
    <property type="entry name" value="RVT-Znf"/>
</dbReference>
<organism evidence="2 3">
    <name type="scientific">Dendrobium nobile</name>
    <name type="common">Orchid</name>
    <dbReference type="NCBI Taxonomy" id="94219"/>
    <lineage>
        <taxon>Eukaryota</taxon>
        <taxon>Viridiplantae</taxon>
        <taxon>Streptophyta</taxon>
        <taxon>Embryophyta</taxon>
        <taxon>Tracheophyta</taxon>
        <taxon>Spermatophyta</taxon>
        <taxon>Magnoliopsida</taxon>
        <taxon>Liliopsida</taxon>
        <taxon>Asparagales</taxon>
        <taxon>Orchidaceae</taxon>
        <taxon>Epidendroideae</taxon>
        <taxon>Malaxideae</taxon>
        <taxon>Dendrobiinae</taxon>
        <taxon>Dendrobium</taxon>
    </lineage>
</organism>
<evidence type="ECO:0000313" key="2">
    <source>
        <dbReference type="EMBL" id="KAI0494050.1"/>
    </source>
</evidence>
<sequence length="167" mass="19956">MWDYNKLSDVIPDIVRSTILSIHINTDSNDLILCDLSYNGRFSLKEAWHYFRETNGVNKIYSRIWHKSIPKTVSVFVWRIMHNYIPFYDNLRKRGFNITSKCQCCSHEENMHHIFISGMIAIKIWSYFDDIFKLNKFSAHITLYTLLNYWFINTKGHIRSVVPSRIL</sequence>
<dbReference type="Proteomes" id="UP000829196">
    <property type="component" value="Unassembled WGS sequence"/>
</dbReference>
<accession>A0A8T3AD18</accession>
<name>A0A8T3AD18_DENNO</name>